<sequence length="49" mass="5509">MIDGRQVGLTEEIARKGYEKALLNHRLHGSALPDKTRVILGDDRIIELP</sequence>
<keyword evidence="2" id="KW-1185">Reference proteome</keyword>
<dbReference type="Proteomes" id="UP001183629">
    <property type="component" value="Unassembled WGS sequence"/>
</dbReference>
<protein>
    <submittedName>
        <fullName evidence="1">Uncharacterized protein</fullName>
    </submittedName>
</protein>
<dbReference type="RefSeq" id="WP_310411562.1">
    <property type="nucleotide sequence ID" value="NZ_JAVDYC010000001.1"/>
</dbReference>
<comment type="caution">
    <text evidence="1">The sequence shown here is derived from an EMBL/GenBank/DDBJ whole genome shotgun (WGS) entry which is preliminary data.</text>
</comment>
<accession>A0AAE3ZL67</accession>
<organism evidence="1 2">
    <name type="scientific">Catenuloplanes niger</name>
    <dbReference type="NCBI Taxonomy" id="587534"/>
    <lineage>
        <taxon>Bacteria</taxon>
        <taxon>Bacillati</taxon>
        <taxon>Actinomycetota</taxon>
        <taxon>Actinomycetes</taxon>
        <taxon>Micromonosporales</taxon>
        <taxon>Micromonosporaceae</taxon>
        <taxon>Catenuloplanes</taxon>
    </lineage>
</organism>
<dbReference type="EMBL" id="JAVDYC010000001">
    <property type="protein sequence ID" value="MDR7321948.1"/>
    <property type="molecule type" value="Genomic_DNA"/>
</dbReference>
<proteinExistence type="predicted"/>
<name>A0AAE3ZL67_9ACTN</name>
<dbReference type="AlphaFoldDB" id="A0AAE3ZL67"/>
<gene>
    <name evidence="1" type="ORF">J2S44_002198</name>
</gene>
<reference evidence="1 2" key="1">
    <citation type="submission" date="2023-07" db="EMBL/GenBank/DDBJ databases">
        <title>Sequencing the genomes of 1000 actinobacteria strains.</title>
        <authorList>
            <person name="Klenk H.-P."/>
        </authorList>
    </citation>
    <scope>NUCLEOTIDE SEQUENCE [LARGE SCALE GENOMIC DNA]</scope>
    <source>
        <strain evidence="1 2">DSM 44711</strain>
    </source>
</reference>
<evidence type="ECO:0000313" key="1">
    <source>
        <dbReference type="EMBL" id="MDR7321948.1"/>
    </source>
</evidence>
<evidence type="ECO:0000313" key="2">
    <source>
        <dbReference type="Proteomes" id="UP001183629"/>
    </source>
</evidence>